<dbReference type="PROSITE" id="PS51186">
    <property type="entry name" value="GNAT"/>
    <property type="match status" value="1"/>
</dbReference>
<reference evidence="11" key="1">
    <citation type="submission" date="2023-04" db="EMBL/GenBank/DDBJ databases">
        <title>Phytophthora lilii NBRC 32176.</title>
        <authorList>
            <person name="Ichikawa N."/>
            <person name="Sato H."/>
            <person name="Tonouchi N."/>
        </authorList>
    </citation>
    <scope>NUCLEOTIDE SEQUENCE</scope>
    <source>
        <strain evidence="11">NBRC 32176</strain>
    </source>
</reference>
<evidence type="ECO:0000313" key="12">
    <source>
        <dbReference type="Proteomes" id="UP001165083"/>
    </source>
</evidence>
<dbReference type="EMBL" id="BSXW01000284">
    <property type="protein sequence ID" value="GMF17513.1"/>
    <property type="molecule type" value="Genomic_DNA"/>
</dbReference>
<keyword evidence="5" id="KW-0808">Transferase</keyword>
<dbReference type="Gene3D" id="3.40.50.150">
    <property type="entry name" value="Vaccinia Virus protein VP39"/>
    <property type="match status" value="1"/>
</dbReference>
<evidence type="ECO:0000256" key="2">
    <source>
        <dbReference type="ARBA" id="ARBA00010703"/>
    </source>
</evidence>
<dbReference type="OrthoDB" id="203237at2759"/>
<accession>A0A9W6WL18</accession>
<dbReference type="InterPro" id="IPR007213">
    <property type="entry name" value="Ppm1/Ppm2/Tcmp"/>
</dbReference>
<comment type="catalytic activity">
    <reaction evidence="1">
        <text>[phosphatase 2A protein]-C-terminal L-leucine + S-adenosyl-L-methionine = [phosphatase 2A protein]-C-terminal L-leucine methyl ester + S-adenosyl-L-homocysteine</text>
        <dbReference type="Rhea" id="RHEA:48544"/>
        <dbReference type="Rhea" id="RHEA-COMP:12134"/>
        <dbReference type="Rhea" id="RHEA-COMP:12135"/>
        <dbReference type="ChEBI" id="CHEBI:57856"/>
        <dbReference type="ChEBI" id="CHEBI:59789"/>
        <dbReference type="ChEBI" id="CHEBI:90516"/>
        <dbReference type="ChEBI" id="CHEBI:90517"/>
        <dbReference type="EC" id="2.1.1.233"/>
    </reaction>
</comment>
<comment type="similarity">
    <text evidence="2">Belongs to the methyltransferase superfamily. LCMT family.</text>
</comment>
<dbReference type="InterPro" id="IPR016181">
    <property type="entry name" value="Acyl_CoA_acyltransferase"/>
</dbReference>
<dbReference type="EC" id="2.1.1.233" evidence="3"/>
<feature type="domain" description="N-acetyltransferase" evidence="10">
    <location>
        <begin position="339"/>
        <end position="510"/>
    </location>
</feature>
<evidence type="ECO:0000256" key="4">
    <source>
        <dbReference type="ARBA" id="ARBA00022603"/>
    </source>
</evidence>
<dbReference type="PANTHER" id="PTHR13600:SF21">
    <property type="entry name" value="LEUCINE CARBOXYL METHYLTRANSFERASE 1"/>
    <property type="match status" value="1"/>
</dbReference>
<dbReference type="SUPFAM" id="SSF55729">
    <property type="entry name" value="Acyl-CoA N-acyltransferases (Nat)"/>
    <property type="match status" value="1"/>
</dbReference>
<keyword evidence="6" id="KW-0949">S-adenosyl-L-methionine</keyword>
<sequence length="511" mass="56652">MQACTLRYDHIVRVRCLFDIFIVLVAEDATAAQVNMVSLGAGFDTLFFRLLEQRQFVGKLVFTEVDCDPIVNTKTKLLNDESVRAGLFPKDVDNLNVIASDDGKVAWQCCVPSATYSLISCDLGDTERLEATLNAAGVDRSLPTLLLAECVVSYLAPEKGTKLLRWLAEAFPSGSVALYDPTGLQANNKDDDENESTPNTKPERDSSAFGLTLQRYFAVKGCTLRGARGFRTAADHARRLLEHANWQRCRILDMNGVFASCTSAEEKRRLSSLEPFDEYADWVLCNAHYAIYLADNCKGHDRDGLQWTTRFISHDQDHRYLLTADSLPQRNMPTSSDAVIIRSFQHEDLNAVRSLFESTHLEFAKGSRAVRQFVANRLRGPSGDMFDVHQSFQALNSAGKVTSGFWVAEVGGDVVGCVGVKPTSSGKGIAELCRLSVSPAVRRRGVASALVKTVEAFAASCDVFYEIHLETIGTMEGAQQLYRSLGYIEQPDQEKQHSSFKLVRFQKTISL</sequence>
<dbReference type="GO" id="GO:0016747">
    <property type="term" value="F:acyltransferase activity, transferring groups other than amino-acyl groups"/>
    <property type="evidence" value="ECO:0007669"/>
    <property type="project" value="InterPro"/>
</dbReference>
<dbReference type="InterPro" id="IPR000182">
    <property type="entry name" value="GNAT_dom"/>
</dbReference>
<evidence type="ECO:0000256" key="6">
    <source>
        <dbReference type="ARBA" id="ARBA00022691"/>
    </source>
</evidence>
<dbReference type="GO" id="GO:0018423">
    <property type="term" value="F:protein C-terminal leucine carboxyl O-methyltransferase activity"/>
    <property type="evidence" value="ECO:0007669"/>
    <property type="project" value="UniProtKB-EC"/>
</dbReference>
<evidence type="ECO:0000259" key="10">
    <source>
        <dbReference type="PROSITE" id="PS51186"/>
    </source>
</evidence>
<dbReference type="Gene3D" id="3.40.630.30">
    <property type="match status" value="1"/>
</dbReference>
<evidence type="ECO:0000256" key="8">
    <source>
        <dbReference type="SAM" id="MobiDB-lite"/>
    </source>
</evidence>
<evidence type="ECO:0000313" key="11">
    <source>
        <dbReference type="EMBL" id="GMF17513.1"/>
    </source>
</evidence>
<proteinExistence type="inferred from homology"/>
<dbReference type="Proteomes" id="UP001165083">
    <property type="component" value="Unassembled WGS sequence"/>
</dbReference>
<dbReference type="InterPro" id="IPR016651">
    <property type="entry name" value="LCMT1"/>
</dbReference>
<evidence type="ECO:0000256" key="1">
    <source>
        <dbReference type="ARBA" id="ARBA00000724"/>
    </source>
</evidence>
<dbReference type="AlphaFoldDB" id="A0A9W6WL18"/>
<dbReference type="InterPro" id="IPR029063">
    <property type="entry name" value="SAM-dependent_MTases_sf"/>
</dbReference>
<comment type="caution">
    <text evidence="11">The sequence shown here is derived from an EMBL/GenBank/DDBJ whole genome shotgun (WGS) entry which is preliminary data.</text>
</comment>
<keyword evidence="4" id="KW-0489">Methyltransferase</keyword>
<dbReference type="Pfam" id="PF00583">
    <property type="entry name" value="Acetyltransf_1"/>
    <property type="match status" value="1"/>
</dbReference>
<evidence type="ECO:0000256" key="7">
    <source>
        <dbReference type="ARBA" id="ARBA00032526"/>
    </source>
</evidence>
<evidence type="ECO:0000256" key="9">
    <source>
        <dbReference type="SAM" id="SignalP"/>
    </source>
</evidence>
<dbReference type="CDD" id="cd04301">
    <property type="entry name" value="NAT_SF"/>
    <property type="match status" value="1"/>
</dbReference>
<name>A0A9W6WL18_9STRA</name>
<dbReference type="GO" id="GO:0032259">
    <property type="term" value="P:methylation"/>
    <property type="evidence" value="ECO:0007669"/>
    <property type="project" value="UniProtKB-KW"/>
</dbReference>
<evidence type="ECO:0000256" key="3">
    <source>
        <dbReference type="ARBA" id="ARBA00012834"/>
    </source>
</evidence>
<protein>
    <recommendedName>
        <fullName evidence="3">[phosphatase 2A protein]-leucine-carboxy methyltransferase</fullName>
        <ecNumber evidence="3">2.1.1.233</ecNumber>
    </recommendedName>
    <alternativeName>
        <fullName evidence="7">[Phosphatase 2A protein]-leucine-carboxy methyltransferase 1</fullName>
    </alternativeName>
</protein>
<feature type="chain" id="PRO_5040958351" description="[phosphatase 2A protein]-leucine-carboxy methyltransferase" evidence="9">
    <location>
        <begin position="33"/>
        <end position="511"/>
    </location>
</feature>
<feature type="signal peptide" evidence="9">
    <location>
        <begin position="1"/>
        <end position="32"/>
    </location>
</feature>
<dbReference type="PANTHER" id="PTHR13600">
    <property type="entry name" value="LEUCINE CARBOXYL METHYLTRANSFERASE"/>
    <property type="match status" value="1"/>
</dbReference>
<feature type="region of interest" description="Disordered" evidence="8">
    <location>
        <begin position="182"/>
        <end position="206"/>
    </location>
</feature>
<organism evidence="11 12">
    <name type="scientific">Phytophthora lilii</name>
    <dbReference type="NCBI Taxonomy" id="2077276"/>
    <lineage>
        <taxon>Eukaryota</taxon>
        <taxon>Sar</taxon>
        <taxon>Stramenopiles</taxon>
        <taxon>Oomycota</taxon>
        <taxon>Peronosporomycetes</taxon>
        <taxon>Peronosporales</taxon>
        <taxon>Peronosporaceae</taxon>
        <taxon>Phytophthora</taxon>
    </lineage>
</organism>
<keyword evidence="9" id="KW-0732">Signal</keyword>
<dbReference type="SUPFAM" id="SSF53335">
    <property type="entry name" value="S-adenosyl-L-methionine-dependent methyltransferases"/>
    <property type="match status" value="1"/>
</dbReference>
<dbReference type="Pfam" id="PF04072">
    <property type="entry name" value="LCM"/>
    <property type="match status" value="1"/>
</dbReference>
<gene>
    <name evidence="11" type="ORF">Plil01_000641100</name>
</gene>
<keyword evidence="12" id="KW-1185">Reference proteome</keyword>
<evidence type="ECO:0000256" key="5">
    <source>
        <dbReference type="ARBA" id="ARBA00022679"/>
    </source>
</evidence>